<reference evidence="2 3" key="1">
    <citation type="submission" date="2014-08" db="EMBL/GenBank/DDBJ databases">
        <title>Porphyromonas gingivicanis strain:COT-022_OH1391 Genome sequencing.</title>
        <authorList>
            <person name="Wallis C."/>
            <person name="Deusch O."/>
            <person name="O'Flynn C."/>
            <person name="Davis I."/>
            <person name="Jospin G."/>
            <person name="Darling A.E."/>
            <person name="Coil D.A."/>
            <person name="Alexiev A."/>
            <person name="Horsfall A."/>
            <person name="Kirkwood N."/>
            <person name="Harris S."/>
            <person name="Eisen J.A."/>
        </authorList>
    </citation>
    <scope>NUCLEOTIDE SEQUENCE [LARGE SCALE GENOMIC DNA]</scope>
    <source>
        <strain evidence="3">COT-022 OH1391</strain>
    </source>
</reference>
<dbReference type="Pfam" id="PF01663">
    <property type="entry name" value="Phosphodiest"/>
    <property type="match status" value="1"/>
</dbReference>
<dbReference type="GO" id="GO:0004035">
    <property type="term" value="F:alkaline phosphatase activity"/>
    <property type="evidence" value="ECO:0007669"/>
    <property type="project" value="InterPro"/>
</dbReference>
<dbReference type="RefSeq" id="WP_036883669.1">
    <property type="nucleotide sequence ID" value="NZ_JQZW01000008.1"/>
</dbReference>
<dbReference type="EMBL" id="JQZW01000008">
    <property type="protein sequence ID" value="KGN98156.1"/>
    <property type="molecule type" value="Genomic_DNA"/>
</dbReference>
<feature type="chain" id="PRO_5001987689" evidence="1">
    <location>
        <begin position="28"/>
        <end position="533"/>
    </location>
</feature>
<accession>A0A0A2G4H3</accession>
<dbReference type="AlphaFoldDB" id="A0A0A2G4H3"/>
<sequence>MNKKNRLTQLLSSLIVLSALSSHPIKAQEVPKLLLYIHLTGVDTDILESYQPYFGEQGINRLIKEGTLFRNADYEFPITHPTQALATLMTGAYPSQHQIGLGTDCKALLSSKNQRGVNTSERLSPELLPYETVGNVLLELSNNKSAVYTIAANAQEALISSGTGASGAFWIDDLKGLWASSSWYTYFPKSFAQINTGKESLRERIHALKWSGQAPTRFYLPYSRDLKEHSFNYTFTGRDLYKSFKKTPLVNEEITRFTQKVLHDLSHQKEGYPSIVNVVYDLNAFRGHSCFSPYSPEGIDTYVRTNHSIEELLRSLEKLFGREQCYVILSTIPNTYPRTEVHTPKKKLYTFSSQRCLALTNLYLSALYGKAEWVQRCTSDALFLDRALIEQKGLSLKEVQRKAAFFIKEFEGVDYTYATFVTKEEINEEIAHRLHHLLPRSTNVDVLIGLHYATEIVDSRGQRLSPYPISTSPTNAWLIATRLGGKGQEIFSPVRMVAVAPTLSYILRIRPPTHAVATPIQEMLQIMRHRETK</sequence>
<feature type="signal peptide" evidence="1">
    <location>
        <begin position="1"/>
        <end position="27"/>
    </location>
</feature>
<dbReference type="OrthoDB" id="9766127at2"/>
<evidence type="ECO:0000313" key="3">
    <source>
        <dbReference type="Proteomes" id="UP000030134"/>
    </source>
</evidence>
<proteinExistence type="predicted"/>
<keyword evidence="1" id="KW-0732">Signal</keyword>
<dbReference type="SUPFAM" id="SSF53649">
    <property type="entry name" value="Alkaline phosphatase-like"/>
    <property type="match status" value="1"/>
</dbReference>
<evidence type="ECO:0000256" key="1">
    <source>
        <dbReference type="SAM" id="SignalP"/>
    </source>
</evidence>
<gene>
    <name evidence="2" type="ORF">HQ36_04395</name>
</gene>
<dbReference type="Gene3D" id="3.30.1360.150">
    <property type="match status" value="1"/>
</dbReference>
<protein>
    <submittedName>
        <fullName evidence="2">Uncharacterized protein</fullName>
    </submittedName>
</protein>
<keyword evidence="3" id="KW-1185">Reference proteome</keyword>
<dbReference type="Gene3D" id="3.40.720.10">
    <property type="entry name" value="Alkaline Phosphatase, subunit A"/>
    <property type="match status" value="1"/>
</dbReference>
<dbReference type="InterPro" id="IPR017850">
    <property type="entry name" value="Alkaline_phosphatase_core_sf"/>
</dbReference>
<comment type="caution">
    <text evidence="2">The sequence shown here is derived from an EMBL/GenBank/DDBJ whole genome shotgun (WGS) entry which is preliminary data.</text>
</comment>
<organism evidence="2 3">
    <name type="scientific">Porphyromonas gingivicanis</name>
    <dbReference type="NCBI Taxonomy" id="266762"/>
    <lineage>
        <taxon>Bacteria</taxon>
        <taxon>Pseudomonadati</taxon>
        <taxon>Bacteroidota</taxon>
        <taxon>Bacteroidia</taxon>
        <taxon>Bacteroidales</taxon>
        <taxon>Porphyromonadaceae</taxon>
        <taxon>Porphyromonas</taxon>
    </lineage>
</organism>
<dbReference type="Proteomes" id="UP000030134">
    <property type="component" value="Unassembled WGS sequence"/>
</dbReference>
<dbReference type="PIRSF" id="PIRSF031924">
    <property type="entry name" value="Pi-irrepressible_AP"/>
    <property type="match status" value="1"/>
</dbReference>
<evidence type="ECO:0000313" key="2">
    <source>
        <dbReference type="EMBL" id="KGN98156.1"/>
    </source>
</evidence>
<dbReference type="STRING" id="266762.HQ36_04395"/>
<dbReference type="eggNOG" id="COG3119">
    <property type="taxonomic scope" value="Bacteria"/>
</dbReference>
<name>A0A0A2G4H3_9PORP</name>
<dbReference type="InterPro" id="IPR026263">
    <property type="entry name" value="Alkaline_phosphatase_prok"/>
</dbReference>
<dbReference type="InterPro" id="IPR002591">
    <property type="entry name" value="Phosphodiest/P_Trfase"/>
</dbReference>